<keyword evidence="1" id="KW-0004">4Fe-4S</keyword>
<organism evidence="10 11">
    <name type="scientific">Mucisphaera calidilacus</name>
    <dbReference type="NCBI Taxonomy" id="2527982"/>
    <lineage>
        <taxon>Bacteria</taxon>
        <taxon>Pseudomonadati</taxon>
        <taxon>Planctomycetota</taxon>
        <taxon>Phycisphaerae</taxon>
        <taxon>Phycisphaerales</taxon>
        <taxon>Phycisphaeraceae</taxon>
        <taxon>Mucisphaera</taxon>
    </lineage>
</organism>
<dbReference type="GO" id="GO:0008616">
    <property type="term" value="P:tRNA queuosine(34) biosynthetic process"/>
    <property type="evidence" value="ECO:0007669"/>
    <property type="project" value="UniProtKB-KW"/>
</dbReference>
<keyword evidence="8" id="KW-0411">Iron-sulfur</keyword>
<keyword evidence="2" id="KW-0963">Cytoplasm</keyword>
<dbReference type="Pfam" id="PF13484">
    <property type="entry name" value="Fer4_16"/>
    <property type="match status" value="1"/>
</dbReference>
<dbReference type="PANTHER" id="PTHR30002:SF4">
    <property type="entry name" value="EPOXYQUEUOSINE REDUCTASE"/>
    <property type="match status" value="1"/>
</dbReference>
<dbReference type="GO" id="GO:0052693">
    <property type="term" value="F:epoxyqueuosine reductase activity"/>
    <property type="evidence" value="ECO:0007669"/>
    <property type="project" value="TreeGrafter"/>
</dbReference>
<evidence type="ECO:0000256" key="5">
    <source>
        <dbReference type="ARBA" id="ARBA00022785"/>
    </source>
</evidence>
<gene>
    <name evidence="10" type="primary">queG</name>
    <name evidence="10" type="ORF">Pan265_14510</name>
</gene>
<evidence type="ECO:0000256" key="2">
    <source>
        <dbReference type="ARBA" id="ARBA00022490"/>
    </source>
</evidence>
<sequence>MFDAAEALGFGLVGVTDSRASDHEEHVRAWVADGQHGEMGYLAENLDVRLDPGRLLSGCRSIVCVADAYRDDVEPTEAGKTARYAGGRDYHRVMKRKLHALADGLRERYPGADFKTCVDTAPLLEREHAARAGLGWIGKHTLLIHPRHGSWLLLGCLLTTLEVETSEAAGYPGATVAPVDHCGTCTACIDACPTGCISPYAVDGSRCISYQTIEKRSPFTPEEESSLAGNLAGCDICQEVCPHNRSEQRVALPVRADYEPRGHARGLDPSKVVSWDESDRLRHLSGTALMRLTLGMLHRNARALLDGG</sequence>
<dbReference type="NCBIfam" id="TIGR00276">
    <property type="entry name" value="tRNA epoxyqueuosine(34) reductase QueG"/>
    <property type="match status" value="1"/>
</dbReference>
<dbReference type="KEGG" id="mcad:Pan265_14510"/>
<proteinExistence type="predicted"/>
<evidence type="ECO:0000256" key="4">
    <source>
        <dbReference type="ARBA" id="ARBA00022723"/>
    </source>
</evidence>
<evidence type="ECO:0000256" key="8">
    <source>
        <dbReference type="ARBA" id="ARBA00023014"/>
    </source>
</evidence>
<keyword evidence="3" id="KW-0819">tRNA processing</keyword>
<name>A0A518BX92_9BACT</name>
<keyword evidence="6 10" id="KW-0560">Oxidoreductase</keyword>
<dbReference type="Gene3D" id="3.30.70.20">
    <property type="match status" value="1"/>
</dbReference>
<dbReference type="EC" id="1.1.-.-" evidence="10"/>
<dbReference type="InterPro" id="IPR017896">
    <property type="entry name" value="4Fe4S_Fe-S-bd"/>
</dbReference>
<keyword evidence="4" id="KW-0479">Metal-binding</keyword>
<evidence type="ECO:0000313" key="10">
    <source>
        <dbReference type="EMBL" id="QDU71599.1"/>
    </source>
</evidence>
<evidence type="ECO:0000256" key="7">
    <source>
        <dbReference type="ARBA" id="ARBA00023004"/>
    </source>
</evidence>
<dbReference type="GO" id="GO:0051539">
    <property type="term" value="F:4 iron, 4 sulfur cluster binding"/>
    <property type="evidence" value="ECO:0007669"/>
    <property type="project" value="UniProtKB-KW"/>
</dbReference>
<dbReference type="InterPro" id="IPR017900">
    <property type="entry name" value="4Fe4S_Fe_S_CS"/>
</dbReference>
<evidence type="ECO:0000259" key="9">
    <source>
        <dbReference type="PROSITE" id="PS51379"/>
    </source>
</evidence>
<dbReference type="PROSITE" id="PS00198">
    <property type="entry name" value="4FE4S_FER_1"/>
    <property type="match status" value="1"/>
</dbReference>
<keyword evidence="11" id="KW-1185">Reference proteome</keyword>
<keyword evidence="5" id="KW-0671">Queuosine biosynthesis</keyword>
<dbReference type="SUPFAM" id="SSF46548">
    <property type="entry name" value="alpha-helical ferredoxin"/>
    <property type="match status" value="1"/>
</dbReference>
<reference evidence="10 11" key="1">
    <citation type="submission" date="2019-02" db="EMBL/GenBank/DDBJ databases">
        <title>Deep-cultivation of Planctomycetes and their phenomic and genomic characterization uncovers novel biology.</title>
        <authorList>
            <person name="Wiegand S."/>
            <person name="Jogler M."/>
            <person name="Boedeker C."/>
            <person name="Pinto D."/>
            <person name="Vollmers J."/>
            <person name="Rivas-Marin E."/>
            <person name="Kohn T."/>
            <person name="Peeters S.H."/>
            <person name="Heuer A."/>
            <person name="Rast P."/>
            <person name="Oberbeckmann S."/>
            <person name="Bunk B."/>
            <person name="Jeske O."/>
            <person name="Meyerdierks A."/>
            <person name="Storesund J.E."/>
            <person name="Kallscheuer N."/>
            <person name="Luecker S."/>
            <person name="Lage O.M."/>
            <person name="Pohl T."/>
            <person name="Merkel B.J."/>
            <person name="Hornburger P."/>
            <person name="Mueller R.-W."/>
            <person name="Bruemmer F."/>
            <person name="Labrenz M."/>
            <person name="Spormann A.M."/>
            <person name="Op den Camp H."/>
            <person name="Overmann J."/>
            <person name="Amann R."/>
            <person name="Jetten M.S.M."/>
            <person name="Mascher T."/>
            <person name="Medema M.H."/>
            <person name="Devos D.P."/>
            <person name="Kaster A.-K."/>
            <person name="Ovreas L."/>
            <person name="Rohde M."/>
            <person name="Galperin M.Y."/>
            <person name="Jogler C."/>
        </authorList>
    </citation>
    <scope>NUCLEOTIDE SEQUENCE [LARGE SCALE GENOMIC DNA]</scope>
    <source>
        <strain evidence="10 11">Pan265</strain>
    </source>
</reference>
<evidence type="ECO:0000256" key="1">
    <source>
        <dbReference type="ARBA" id="ARBA00022485"/>
    </source>
</evidence>
<dbReference type="PANTHER" id="PTHR30002">
    <property type="entry name" value="EPOXYQUEUOSINE REDUCTASE"/>
    <property type="match status" value="1"/>
</dbReference>
<dbReference type="AlphaFoldDB" id="A0A518BX92"/>
<dbReference type="PROSITE" id="PS51379">
    <property type="entry name" value="4FE4S_FER_2"/>
    <property type="match status" value="1"/>
</dbReference>
<dbReference type="Pfam" id="PF08331">
    <property type="entry name" value="QueG_DUF1730"/>
    <property type="match status" value="1"/>
</dbReference>
<dbReference type="Proteomes" id="UP000320386">
    <property type="component" value="Chromosome"/>
</dbReference>
<evidence type="ECO:0000256" key="3">
    <source>
        <dbReference type="ARBA" id="ARBA00022694"/>
    </source>
</evidence>
<dbReference type="InterPro" id="IPR004453">
    <property type="entry name" value="QueG"/>
</dbReference>
<evidence type="ECO:0000313" key="11">
    <source>
        <dbReference type="Proteomes" id="UP000320386"/>
    </source>
</evidence>
<dbReference type="EMBL" id="CP036280">
    <property type="protein sequence ID" value="QDU71599.1"/>
    <property type="molecule type" value="Genomic_DNA"/>
</dbReference>
<keyword evidence="7" id="KW-0408">Iron</keyword>
<dbReference type="InterPro" id="IPR013542">
    <property type="entry name" value="QueG_DUF1730"/>
</dbReference>
<feature type="domain" description="4Fe-4S ferredoxin-type" evidence="9">
    <location>
        <begin position="172"/>
        <end position="202"/>
    </location>
</feature>
<dbReference type="GO" id="GO:0046872">
    <property type="term" value="F:metal ion binding"/>
    <property type="evidence" value="ECO:0007669"/>
    <property type="project" value="UniProtKB-KW"/>
</dbReference>
<evidence type="ECO:0000256" key="6">
    <source>
        <dbReference type="ARBA" id="ARBA00023002"/>
    </source>
</evidence>
<accession>A0A518BX92</accession>
<protein>
    <submittedName>
        <fullName evidence="10">Epoxyqueuosine reductase</fullName>
        <ecNumber evidence="10">1.1.-.-</ecNumber>
    </submittedName>
</protein>